<evidence type="ECO:0000256" key="12">
    <source>
        <dbReference type="SAM" id="Phobius"/>
    </source>
</evidence>
<evidence type="ECO:0000256" key="10">
    <source>
        <dbReference type="ARBA" id="ARBA00023136"/>
    </source>
</evidence>
<evidence type="ECO:0000256" key="8">
    <source>
        <dbReference type="ARBA" id="ARBA00022989"/>
    </source>
</evidence>
<evidence type="ECO:0000256" key="9">
    <source>
        <dbReference type="ARBA" id="ARBA00023049"/>
    </source>
</evidence>
<feature type="transmembrane region" description="Helical" evidence="12">
    <location>
        <begin position="17"/>
        <end position="42"/>
    </location>
</feature>
<comment type="caution">
    <text evidence="14">The sequence shown here is derived from an EMBL/GenBank/DDBJ whole genome shotgun (WGS) entry which is preliminary data.</text>
</comment>
<keyword evidence="7" id="KW-0862">Zinc</keyword>
<reference evidence="15" key="1">
    <citation type="journal article" date="2019" name="Int. J. Syst. Evol. Microbiol.">
        <title>The Global Catalogue of Microorganisms (GCM) 10K type strain sequencing project: providing services to taxonomists for standard genome sequencing and annotation.</title>
        <authorList>
            <consortium name="The Broad Institute Genomics Platform"/>
            <consortium name="The Broad Institute Genome Sequencing Center for Infectious Disease"/>
            <person name="Wu L."/>
            <person name="Ma J."/>
        </authorList>
    </citation>
    <scope>NUCLEOTIDE SEQUENCE [LARGE SCALE GENOMIC DNA]</scope>
    <source>
        <strain evidence="15">KCTC 52237</strain>
    </source>
</reference>
<evidence type="ECO:0000313" key="14">
    <source>
        <dbReference type="EMBL" id="MFC3113946.1"/>
    </source>
</evidence>
<evidence type="ECO:0000256" key="2">
    <source>
        <dbReference type="ARBA" id="ARBA00022475"/>
    </source>
</evidence>
<evidence type="ECO:0000256" key="6">
    <source>
        <dbReference type="ARBA" id="ARBA00022801"/>
    </source>
</evidence>
<dbReference type="EMBL" id="JBHRTF010000001">
    <property type="protein sequence ID" value="MFC3113946.1"/>
    <property type="molecule type" value="Genomic_DNA"/>
</dbReference>
<dbReference type="InterPro" id="IPR050083">
    <property type="entry name" value="HtpX_protease"/>
</dbReference>
<dbReference type="CDD" id="cd07340">
    <property type="entry name" value="M48B_Htpx_like"/>
    <property type="match status" value="1"/>
</dbReference>
<protein>
    <submittedName>
        <fullName evidence="14">M48 family metallopeptidase</fullName>
    </submittedName>
</protein>
<organism evidence="14 15">
    <name type="scientific">Cellvibrio fontiphilus</name>
    <dbReference type="NCBI Taxonomy" id="1815559"/>
    <lineage>
        <taxon>Bacteria</taxon>
        <taxon>Pseudomonadati</taxon>
        <taxon>Pseudomonadota</taxon>
        <taxon>Gammaproteobacteria</taxon>
        <taxon>Cellvibrionales</taxon>
        <taxon>Cellvibrionaceae</taxon>
        <taxon>Cellvibrio</taxon>
    </lineage>
</organism>
<evidence type="ECO:0000256" key="4">
    <source>
        <dbReference type="ARBA" id="ARBA00022692"/>
    </source>
</evidence>
<dbReference type="PANTHER" id="PTHR43221">
    <property type="entry name" value="PROTEASE HTPX"/>
    <property type="match status" value="1"/>
</dbReference>
<dbReference type="PANTHER" id="PTHR43221:SF2">
    <property type="entry name" value="PROTEASE HTPX HOMOLOG"/>
    <property type="match status" value="1"/>
</dbReference>
<name>A0ABV7FB74_9GAMM</name>
<keyword evidence="2" id="KW-1003">Cell membrane</keyword>
<feature type="transmembrane region" description="Helical" evidence="12">
    <location>
        <begin position="62"/>
        <end position="87"/>
    </location>
</feature>
<accession>A0ABV7FB74</accession>
<evidence type="ECO:0000313" key="15">
    <source>
        <dbReference type="Proteomes" id="UP001595555"/>
    </source>
</evidence>
<feature type="transmembrane region" description="Helical" evidence="12">
    <location>
        <begin position="235"/>
        <end position="257"/>
    </location>
</feature>
<evidence type="ECO:0000256" key="5">
    <source>
        <dbReference type="ARBA" id="ARBA00022723"/>
    </source>
</evidence>
<feature type="compositionally biased region" description="Polar residues" evidence="11">
    <location>
        <begin position="348"/>
        <end position="368"/>
    </location>
</feature>
<keyword evidence="8 12" id="KW-1133">Transmembrane helix</keyword>
<evidence type="ECO:0000256" key="7">
    <source>
        <dbReference type="ARBA" id="ARBA00022833"/>
    </source>
</evidence>
<keyword evidence="4 12" id="KW-0812">Transmembrane</keyword>
<keyword evidence="5" id="KW-0479">Metal-binding</keyword>
<sequence>MNFFEHQDRARRKTKQLIALLALAVLALVSITTFAAAALVYFSGNASPWIYEQPHSTWNGVLHAFSVQTFFWIALAVTSVVFLGSFFRFMQLGSGGRAIAEAMGGRLLLGTSQDQDERKILNVVEEMAIASGTPVPPVYLLEDDAINAFAAGYRAQDAVIGITRGCIQQLSRDELQGVVAHEFSHIFHGDMRLNMRLVALLYGILVIGLIGDFLLRANRRTSLVSSSRNKSSGGFIVLIGLGLLIIGYTGTFFGNLIKAAVSRQREFLADASAVQFTRNPEGIAGALKKIGASTAGSRLHNDNAAEFSHMYFSQGVKHLLAFMATHPPLGERIKRILPRWDGKFESTHAANNDSDQTNKGSKTFTDSDSSPIASIYSNEFHNDQTTLHPSIDNNLAQIAQPTHEQLAYAQDCLTHITPALKKACQEPFSARGVVFGLLLDQLPQTRTDQLSALTEQFDADELGSLLPIINISAAAEVHLRLPLVELSIAALKQLSAAQQQNFLSGLNRLIQADEKVSLMEWAIHRIVLHNICPAPLPLSKYSLQQMHEECQLLISLMAYTGATNQANAEMAFALASRVLPFKQFTLLARSAIKLDAVDAALTRLNQLQPLQKPQLLKAMNLCVMQDGKLHIAEAELLRALADGIDCPIPPQLQALPIQSR</sequence>
<proteinExistence type="predicted"/>
<dbReference type="Pfam" id="PF01435">
    <property type="entry name" value="Peptidase_M48"/>
    <property type="match status" value="1"/>
</dbReference>
<comment type="cofactor">
    <cofactor evidence="1">
        <name>Zn(2+)</name>
        <dbReference type="ChEBI" id="CHEBI:29105"/>
    </cofactor>
</comment>
<gene>
    <name evidence="14" type="ORF">ACFODX_00150</name>
</gene>
<dbReference type="Proteomes" id="UP001595555">
    <property type="component" value="Unassembled WGS sequence"/>
</dbReference>
<keyword evidence="9" id="KW-0482">Metalloprotease</keyword>
<keyword evidence="15" id="KW-1185">Reference proteome</keyword>
<dbReference type="InterPro" id="IPR001915">
    <property type="entry name" value="Peptidase_M48"/>
</dbReference>
<evidence type="ECO:0000256" key="11">
    <source>
        <dbReference type="SAM" id="MobiDB-lite"/>
    </source>
</evidence>
<dbReference type="Gene3D" id="3.30.2010.10">
    <property type="entry name" value="Metalloproteases ('zincins'), catalytic domain"/>
    <property type="match status" value="1"/>
</dbReference>
<keyword evidence="6" id="KW-0378">Hydrolase</keyword>
<keyword evidence="10 12" id="KW-0472">Membrane</keyword>
<keyword evidence="3" id="KW-0645">Protease</keyword>
<feature type="region of interest" description="Disordered" evidence="11">
    <location>
        <begin position="347"/>
        <end position="368"/>
    </location>
</feature>
<evidence type="ECO:0000259" key="13">
    <source>
        <dbReference type="Pfam" id="PF01435"/>
    </source>
</evidence>
<dbReference type="RefSeq" id="WP_378114836.1">
    <property type="nucleotide sequence ID" value="NZ_JBHRTF010000001.1"/>
</dbReference>
<evidence type="ECO:0000256" key="1">
    <source>
        <dbReference type="ARBA" id="ARBA00001947"/>
    </source>
</evidence>
<evidence type="ECO:0000256" key="3">
    <source>
        <dbReference type="ARBA" id="ARBA00022670"/>
    </source>
</evidence>
<feature type="transmembrane region" description="Helical" evidence="12">
    <location>
        <begin position="197"/>
        <end position="215"/>
    </location>
</feature>
<feature type="domain" description="Peptidase M48" evidence="13">
    <location>
        <begin position="115"/>
        <end position="336"/>
    </location>
</feature>